<dbReference type="EMBL" id="JH432173">
    <property type="status" value="NOT_ANNOTATED_CDS"/>
    <property type="molecule type" value="Genomic_DNA"/>
</dbReference>
<evidence type="ECO:0000313" key="4">
    <source>
        <dbReference type="Proteomes" id="UP000014500"/>
    </source>
</evidence>
<dbReference type="PROSITE" id="PS50835">
    <property type="entry name" value="IG_LIKE"/>
    <property type="match status" value="1"/>
</dbReference>
<dbReference type="Proteomes" id="UP000014500">
    <property type="component" value="Unassembled WGS sequence"/>
</dbReference>
<evidence type="ECO:0000313" key="3">
    <source>
        <dbReference type="EnsemblMetazoa" id="SMAR012617-PA"/>
    </source>
</evidence>
<keyword evidence="4" id="KW-1185">Reference proteome</keyword>
<feature type="chain" id="PRO_5004580269" description="Ig-like domain-containing protein" evidence="1">
    <location>
        <begin position="20"/>
        <end position="134"/>
    </location>
</feature>
<feature type="signal peptide" evidence="1">
    <location>
        <begin position="1"/>
        <end position="19"/>
    </location>
</feature>
<organism evidence="3 4">
    <name type="scientific">Strigamia maritima</name>
    <name type="common">European centipede</name>
    <name type="synonym">Geophilus maritimus</name>
    <dbReference type="NCBI Taxonomy" id="126957"/>
    <lineage>
        <taxon>Eukaryota</taxon>
        <taxon>Metazoa</taxon>
        <taxon>Ecdysozoa</taxon>
        <taxon>Arthropoda</taxon>
        <taxon>Myriapoda</taxon>
        <taxon>Chilopoda</taxon>
        <taxon>Pleurostigmophora</taxon>
        <taxon>Geophilomorpha</taxon>
        <taxon>Linotaeniidae</taxon>
        <taxon>Strigamia</taxon>
    </lineage>
</organism>
<keyword evidence="1" id="KW-0732">Signal</keyword>
<dbReference type="eggNOG" id="KOG4475">
    <property type="taxonomic scope" value="Eukaryota"/>
</dbReference>
<dbReference type="STRING" id="126957.T1JFK3"/>
<dbReference type="InterPro" id="IPR007110">
    <property type="entry name" value="Ig-like_dom"/>
</dbReference>
<sequence length="134" mass="15238">MNSKTLPVLIILVFNFGCAQDNFYFNVQPKDASVISGQSTILECNVSNTKQIIFYWTLNGDTVANTTRRYQDGSNLRITRVNREKDLGEFKCIAMNSSTGFSLFSSGASLNVMCELENVEMENNWLYFLVFVQF</sequence>
<dbReference type="EnsemblMetazoa" id="SMAR012617-RA">
    <property type="protein sequence ID" value="SMAR012617-PA"/>
    <property type="gene ID" value="SMAR012617"/>
</dbReference>
<accession>T1JFK3</accession>
<dbReference type="InterPro" id="IPR036179">
    <property type="entry name" value="Ig-like_dom_sf"/>
</dbReference>
<dbReference type="Gene3D" id="2.60.40.10">
    <property type="entry name" value="Immunoglobulins"/>
    <property type="match status" value="1"/>
</dbReference>
<dbReference type="SUPFAM" id="SSF48726">
    <property type="entry name" value="Immunoglobulin"/>
    <property type="match status" value="1"/>
</dbReference>
<dbReference type="SMART" id="SM00409">
    <property type="entry name" value="IG"/>
    <property type="match status" value="1"/>
</dbReference>
<dbReference type="Pfam" id="PF13927">
    <property type="entry name" value="Ig_3"/>
    <property type="match status" value="1"/>
</dbReference>
<proteinExistence type="predicted"/>
<protein>
    <recommendedName>
        <fullName evidence="2">Ig-like domain-containing protein</fullName>
    </recommendedName>
</protein>
<dbReference type="AlphaFoldDB" id="T1JFK3"/>
<dbReference type="InterPro" id="IPR003599">
    <property type="entry name" value="Ig_sub"/>
</dbReference>
<reference evidence="4" key="1">
    <citation type="submission" date="2011-05" db="EMBL/GenBank/DDBJ databases">
        <authorList>
            <person name="Richards S.R."/>
            <person name="Qu J."/>
            <person name="Jiang H."/>
            <person name="Jhangiani S.N."/>
            <person name="Agravi P."/>
            <person name="Goodspeed R."/>
            <person name="Gross S."/>
            <person name="Mandapat C."/>
            <person name="Jackson L."/>
            <person name="Mathew T."/>
            <person name="Pu L."/>
            <person name="Thornton R."/>
            <person name="Saada N."/>
            <person name="Wilczek-Boney K.B."/>
            <person name="Lee S."/>
            <person name="Kovar C."/>
            <person name="Wu Y."/>
            <person name="Scherer S.E."/>
            <person name="Worley K.C."/>
            <person name="Muzny D.M."/>
            <person name="Gibbs R."/>
        </authorList>
    </citation>
    <scope>NUCLEOTIDE SEQUENCE</scope>
    <source>
        <strain evidence="4">Brora</strain>
    </source>
</reference>
<dbReference type="PhylomeDB" id="T1JFK3"/>
<evidence type="ECO:0000256" key="1">
    <source>
        <dbReference type="SAM" id="SignalP"/>
    </source>
</evidence>
<feature type="domain" description="Ig-like" evidence="2">
    <location>
        <begin position="7"/>
        <end position="111"/>
    </location>
</feature>
<evidence type="ECO:0000259" key="2">
    <source>
        <dbReference type="PROSITE" id="PS50835"/>
    </source>
</evidence>
<dbReference type="InterPro" id="IPR013783">
    <property type="entry name" value="Ig-like_fold"/>
</dbReference>
<name>T1JFK3_STRMM</name>
<dbReference type="HOGENOM" id="CLU_1898854_0_0_1"/>
<dbReference type="OMA" id="VEMENNW"/>
<reference evidence="3" key="2">
    <citation type="submission" date="2015-02" db="UniProtKB">
        <authorList>
            <consortium name="EnsemblMetazoa"/>
        </authorList>
    </citation>
    <scope>IDENTIFICATION</scope>
</reference>